<protein>
    <submittedName>
        <fullName evidence="5">Putative UDP-glucuronosyltransferase 1-7C isoform X2</fullName>
    </submittedName>
</protein>
<dbReference type="OrthoDB" id="5835829at2759"/>
<evidence type="ECO:0000256" key="1">
    <source>
        <dbReference type="ARBA" id="ARBA00009995"/>
    </source>
</evidence>
<dbReference type="SUPFAM" id="SSF53756">
    <property type="entry name" value="UDP-Glycosyltransferase/glycogen phosphorylase"/>
    <property type="match status" value="1"/>
</dbReference>
<dbReference type="EMBL" id="MRZV01001354">
    <property type="protein sequence ID" value="PIK38466.1"/>
    <property type="molecule type" value="Genomic_DNA"/>
</dbReference>
<keyword evidence="2" id="KW-0328">Glycosyltransferase</keyword>
<comment type="similarity">
    <text evidence="1">Belongs to the UDP-glycosyltransferase family.</text>
</comment>
<dbReference type="InterPro" id="IPR050271">
    <property type="entry name" value="UDP-glycosyltransferase"/>
</dbReference>
<reference evidence="5 6" key="1">
    <citation type="journal article" date="2017" name="PLoS Biol.">
        <title>The sea cucumber genome provides insights into morphological evolution and visceral regeneration.</title>
        <authorList>
            <person name="Zhang X."/>
            <person name="Sun L."/>
            <person name="Yuan J."/>
            <person name="Sun Y."/>
            <person name="Gao Y."/>
            <person name="Zhang L."/>
            <person name="Li S."/>
            <person name="Dai H."/>
            <person name="Hamel J.F."/>
            <person name="Liu C."/>
            <person name="Yu Y."/>
            <person name="Liu S."/>
            <person name="Lin W."/>
            <person name="Guo K."/>
            <person name="Jin S."/>
            <person name="Xu P."/>
            <person name="Storey K.B."/>
            <person name="Huan P."/>
            <person name="Zhang T."/>
            <person name="Zhou Y."/>
            <person name="Zhang J."/>
            <person name="Lin C."/>
            <person name="Li X."/>
            <person name="Xing L."/>
            <person name="Huo D."/>
            <person name="Sun M."/>
            <person name="Wang L."/>
            <person name="Mercier A."/>
            <person name="Li F."/>
            <person name="Yang H."/>
            <person name="Xiang J."/>
        </authorList>
    </citation>
    <scope>NUCLEOTIDE SEQUENCE [LARGE SCALE GENOMIC DNA]</scope>
    <source>
        <strain evidence="5">Shaxun</strain>
        <tissue evidence="5">Muscle</tissue>
    </source>
</reference>
<evidence type="ECO:0000256" key="2">
    <source>
        <dbReference type="ARBA" id="ARBA00022676"/>
    </source>
</evidence>
<proteinExistence type="inferred from homology"/>
<keyword evidence="6" id="KW-1185">Reference proteome</keyword>
<dbReference type="AlphaFoldDB" id="A0A2G8JRS9"/>
<gene>
    <name evidence="5" type="ORF">BSL78_24690</name>
</gene>
<evidence type="ECO:0000256" key="4">
    <source>
        <dbReference type="SAM" id="SignalP"/>
    </source>
</evidence>
<sequence>MVSLHFLFFVFILNNIGGARPAKILMVFDKPGTSHYNDAVDIALQLYDRGHNITFLVPRVHQDDITVKEHLDTFSFIFTHFQKEDVDFFQASDKTITKWESLEMFMMPYRVILFVAEMYSNLTVDLLTDTRMSDEIATTQFDFVLFEGSFVWYHSLMRTLKIPYGVLTTSADISTSNIWFNAPSDCVILPNVLLEVVTVDLTSFAWRTRNCVGAAVGYMFYHVLVESHVASGTAEYSEEVRVGPITSFGQADVWLANVDFSTDITRPYLPATCLVGGLSIEDTNTLDQEYQRIINESGEHGILVVTMGTVVQAVSQEKTDKMAAAFARLPQTVVWKETSPRPTITANNIIIKPWIPQKALFGKSS</sequence>
<dbReference type="Proteomes" id="UP000230750">
    <property type="component" value="Unassembled WGS sequence"/>
</dbReference>
<dbReference type="GO" id="GO:0008194">
    <property type="term" value="F:UDP-glycosyltransferase activity"/>
    <property type="evidence" value="ECO:0007669"/>
    <property type="project" value="InterPro"/>
</dbReference>
<evidence type="ECO:0000256" key="3">
    <source>
        <dbReference type="ARBA" id="ARBA00022679"/>
    </source>
</evidence>
<dbReference type="Pfam" id="PF00201">
    <property type="entry name" value="UDPGT"/>
    <property type="match status" value="1"/>
</dbReference>
<comment type="caution">
    <text evidence="5">The sequence shown here is derived from an EMBL/GenBank/DDBJ whole genome shotgun (WGS) entry which is preliminary data.</text>
</comment>
<organism evidence="5 6">
    <name type="scientific">Stichopus japonicus</name>
    <name type="common">Sea cucumber</name>
    <dbReference type="NCBI Taxonomy" id="307972"/>
    <lineage>
        <taxon>Eukaryota</taxon>
        <taxon>Metazoa</taxon>
        <taxon>Echinodermata</taxon>
        <taxon>Eleutherozoa</taxon>
        <taxon>Echinozoa</taxon>
        <taxon>Holothuroidea</taxon>
        <taxon>Aspidochirotacea</taxon>
        <taxon>Aspidochirotida</taxon>
        <taxon>Stichopodidae</taxon>
        <taxon>Apostichopus</taxon>
    </lineage>
</organism>
<dbReference type="InterPro" id="IPR002213">
    <property type="entry name" value="UDP_glucos_trans"/>
</dbReference>
<feature type="signal peptide" evidence="4">
    <location>
        <begin position="1"/>
        <end position="21"/>
    </location>
</feature>
<feature type="chain" id="PRO_5013802376" evidence="4">
    <location>
        <begin position="22"/>
        <end position="365"/>
    </location>
</feature>
<accession>A0A2G8JRS9</accession>
<dbReference type="STRING" id="307972.A0A2G8JRS9"/>
<dbReference type="PANTHER" id="PTHR48043">
    <property type="entry name" value="EG:EG0003.4 PROTEIN-RELATED"/>
    <property type="match status" value="1"/>
</dbReference>
<keyword evidence="4" id="KW-0732">Signal</keyword>
<evidence type="ECO:0000313" key="5">
    <source>
        <dbReference type="EMBL" id="PIK38466.1"/>
    </source>
</evidence>
<name>A0A2G8JRS9_STIJA</name>
<dbReference type="Gene3D" id="3.40.50.2000">
    <property type="entry name" value="Glycogen Phosphorylase B"/>
    <property type="match status" value="2"/>
</dbReference>
<evidence type="ECO:0000313" key="6">
    <source>
        <dbReference type="Proteomes" id="UP000230750"/>
    </source>
</evidence>
<dbReference type="PANTHER" id="PTHR48043:SF145">
    <property type="entry name" value="FI06409P-RELATED"/>
    <property type="match status" value="1"/>
</dbReference>
<keyword evidence="3 5" id="KW-0808">Transferase</keyword>